<dbReference type="AlphaFoldDB" id="A0A821M2A3"/>
<accession>A0A821M2A3</accession>
<sequence>MFSRVGLSEVFVFVFFECVLARSLHNSTTCELFERDASFDPHEVVDSKWKIFYFWSDNTERNAIVFSLLTKKSLGKFREVVEAIEPSLSVEWHKASFLMEPRPGVQVLLLYAGTSGAFRGLVKMEQRKKARPNPEPLIKFADLRLKMKGRYIGMMCCEDLTAFAMARVGELPETEEDCIAAAASLDLQGPGGRSHLFLNNLRRSEL</sequence>
<dbReference type="Proteomes" id="UP000663880">
    <property type="component" value="Unassembled WGS sequence"/>
</dbReference>
<dbReference type="EMBL" id="CAJOBZ010000002">
    <property type="protein sequence ID" value="CAF4761450.1"/>
    <property type="molecule type" value="Genomic_DNA"/>
</dbReference>
<organism evidence="2 3">
    <name type="scientific">Pieris macdunnoughi</name>
    <dbReference type="NCBI Taxonomy" id="345717"/>
    <lineage>
        <taxon>Eukaryota</taxon>
        <taxon>Metazoa</taxon>
        <taxon>Ecdysozoa</taxon>
        <taxon>Arthropoda</taxon>
        <taxon>Hexapoda</taxon>
        <taxon>Insecta</taxon>
        <taxon>Pterygota</taxon>
        <taxon>Neoptera</taxon>
        <taxon>Endopterygota</taxon>
        <taxon>Lepidoptera</taxon>
        <taxon>Glossata</taxon>
        <taxon>Ditrysia</taxon>
        <taxon>Papilionoidea</taxon>
        <taxon>Pieridae</taxon>
        <taxon>Pierinae</taxon>
        <taxon>Pieris</taxon>
    </lineage>
</organism>
<dbReference type="OrthoDB" id="7215202at2759"/>
<keyword evidence="3" id="KW-1185">Reference proteome</keyword>
<proteinExistence type="predicted"/>
<feature type="signal peptide" evidence="1">
    <location>
        <begin position="1"/>
        <end position="21"/>
    </location>
</feature>
<evidence type="ECO:0000313" key="3">
    <source>
        <dbReference type="Proteomes" id="UP000663880"/>
    </source>
</evidence>
<name>A0A821M2A3_9NEOP</name>
<reference evidence="2" key="1">
    <citation type="submission" date="2021-02" db="EMBL/GenBank/DDBJ databases">
        <authorList>
            <person name="Steward A R."/>
        </authorList>
    </citation>
    <scope>NUCLEOTIDE SEQUENCE</scope>
</reference>
<comment type="caution">
    <text evidence="2">The sequence shown here is derived from an EMBL/GenBank/DDBJ whole genome shotgun (WGS) entry which is preliminary data.</text>
</comment>
<protein>
    <submittedName>
        <fullName evidence="2">Uncharacterized protein</fullName>
    </submittedName>
</protein>
<keyword evidence="1" id="KW-0732">Signal</keyword>
<evidence type="ECO:0000313" key="2">
    <source>
        <dbReference type="EMBL" id="CAF4761450.1"/>
    </source>
</evidence>
<evidence type="ECO:0000256" key="1">
    <source>
        <dbReference type="SAM" id="SignalP"/>
    </source>
</evidence>
<feature type="chain" id="PRO_5032455965" evidence="1">
    <location>
        <begin position="22"/>
        <end position="206"/>
    </location>
</feature>
<gene>
    <name evidence="2" type="ORF">PMACD_LOCUS1327</name>
</gene>